<gene>
    <name evidence="2" type="ORF">HETSPECPRED_004482</name>
</gene>
<accession>A0A8H3J7A7</accession>
<evidence type="ECO:0000256" key="1">
    <source>
        <dbReference type="SAM" id="Coils"/>
    </source>
</evidence>
<evidence type="ECO:0000313" key="2">
    <source>
        <dbReference type="EMBL" id="CAF9941940.1"/>
    </source>
</evidence>
<dbReference type="AlphaFoldDB" id="A0A8H3J7A7"/>
<organism evidence="2 3">
    <name type="scientific">Heterodermia speciosa</name>
    <dbReference type="NCBI Taxonomy" id="116794"/>
    <lineage>
        <taxon>Eukaryota</taxon>
        <taxon>Fungi</taxon>
        <taxon>Dikarya</taxon>
        <taxon>Ascomycota</taxon>
        <taxon>Pezizomycotina</taxon>
        <taxon>Lecanoromycetes</taxon>
        <taxon>OSLEUM clade</taxon>
        <taxon>Lecanoromycetidae</taxon>
        <taxon>Caliciales</taxon>
        <taxon>Physciaceae</taxon>
        <taxon>Heterodermia</taxon>
    </lineage>
</organism>
<keyword evidence="3" id="KW-1185">Reference proteome</keyword>
<feature type="non-terminal residue" evidence="2">
    <location>
        <position position="1"/>
    </location>
</feature>
<keyword evidence="1" id="KW-0175">Coiled coil</keyword>
<dbReference type="EMBL" id="CAJPDS010000271">
    <property type="protein sequence ID" value="CAF9941940.1"/>
    <property type="molecule type" value="Genomic_DNA"/>
</dbReference>
<protein>
    <submittedName>
        <fullName evidence="2">Uncharacterized protein</fullName>
    </submittedName>
</protein>
<proteinExistence type="predicted"/>
<dbReference type="Proteomes" id="UP000664521">
    <property type="component" value="Unassembled WGS sequence"/>
</dbReference>
<name>A0A8H3J7A7_9LECA</name>
<feature type="coiled-coil region" evidence="1">
    <location>
        <begin position="25"/>
        <end position="126"/>
    </location>
</feature>
<sequence length="240" mass="26464">VRLSVDLDTSGIPAGALSVSYDGMRRELEAAKSSVKEQIDSANKLSIEKAAVEKDLADLKERYARDQKTAQEAQAQSNQTIATEKAAAAKIKASDDERISTLNAQLETSQKQVNSKQAELNSKQAELGTTQVALNGANRERITNGSVFQSERNGNNVEIFFVSYGGEPIWNNQDGVGDRLLGYAHSKQAFQLREGNGQVFTRDPWGGVLKSATIVYRYNRTGPLRWIEGKQHAWVSFEGW</sequence>
<reference evidence="2" key="1">
    <citation type="submission" date="2021-03" db="EMBL/GenBank/DDBJ databases">
        <authorList>
            <person name="Tagirdzhanova G."/>
        </authorList>
    </citation>
    <scope>NUCLEOTIDE SEQUENCE</scope>
</reference>
<comment type="caution">
    <text evidence="2">The sequence shown here is derived from an EMBL/GenBank/DDBJ whole genome shotgun (WGS) entry which is preliminary data.</text>
</comment>
<evidence type="ECO:0000313" key="3">
    <source>
        <dbReference type="Proteomes" id="UP000664521"/>
    </source>
</evidence>